<dbReference type="Proteomes" id="UP001195422">
    <property type="component" value="Unassembled WGS sequence"/>
</dbReference>
<name>A0ABS4XSB9_GLUPR</name>
<keyword evidence="3" id="KW-1185">Reference proteome</keyword>
<feature type="compositionally biased region" description="Polar residues" evidence="1">
    <location>
        <begin position="221"/>
        <end position="230"/>
    </location>
</feature>
<dbReference type="GO" id="GO:0016740">
    <property type="term" value="F:transferase activity"/>
    <property type="evidence" value="ECO:0007669"/>
    <property type="project" value="UniProtKB-KW"/>
</dbReference>
<evidence type="ECO:0000256" key="1">
    <source>
        <dbReference type="SAM" id="MobiDB-lite"/>
    </source>
</evidence>
<organism evidence="2 3">
    <name type="scientific">Glutamicibacter protophormiae</name>
    <name type="common">Brevibacterium protophormiae</name>
    <dbReference type="NCBI Taxonomy" id="37930"/>
    <lineage>
        <taxon>Bacteria</taxon>
        <taxon>Bacillati</taxon>
        <taxon>Actinomycetota</taxon>
        <taxon>Actinomycetes</taxon>
        <taxon>Micrococcales</taxon>
        <taxon>Micrococcaceae</taxon>
        <taxon>Glutamicibacter</taxon>
    </lineage>
</organism>
<proteinExistence type="predicted"/>
<dbReference type="Gene3D" id="3.40.50.2000">
    <property type="entry name" value="Glycogen Phosphorylase B"/>
    <property type="match status" value="1"/>
</dbReference>
<reference evidence="2 3" key="1">
    <citation type="submission" date="2021-03" db="EMBL/GenBank/DDBJ databases">
        <title>Sequencing the genomes of 1000 actinobacteria strains.</title>
        <authorList>
            <person name="Klenk H.-P."/>
        </authorList>
    </citation>
    <scope>NUCLEOTIDE SEQUENCE [LARGE SCALE GENOMIC DNA]</scope>
    <source>
        <strain evidence="2 3">DSM 20168</strain>
    </source>
</reference>
<evidence type="ECO:0000313" key="2">
    <source>
        <dbReference type="EMBL" id="MBP2399399.1"/>
    </source>
</evidence>
<dbReference type="RefSeq" id="WP_188947888.1">
    <property type="nucleotide sequence ID" value="NZ_BMPH01000004.1"/>
</dbReference>
<sequence>MTALTLLQETLDGVQPEIVVSVGTDLHLFNRLIDWVDDWLGSQEDRPTCLVQYGASRAPRNALGVSRMSRDELLDLYAGAKVVVVQGGPGSILDAREVGALPIAVPRWPENQEVVDGHQIAFTETMERHGEVVAIHSEDQLRWSLDAALENPDCFRKAPRISDPTNATAFLEAEIEKLINDPRNPQMLKKAWSMMRSRSSKANEGRGSRATNPVGKFVRTSIDNRGLQQP</sequence>
<dbReference type="EMBL" id="JAGIOJ010000001">
    <property type="protein sequence ID" value="MBP2399399.1"/>
    <property type="molecule type" value="Genomic_DNA"/>
</dbReference>
<comment type="caution">
    <text evidence="2">The sequence shown here is derived from an EMBL/GenBank/DDBJ whole genome shotgun (WGS) entry which is preliminary data.</text>
</comment>
<accession>A0ABS4XSB9</accession>
<feature type="region of interest" description="Disordered" evidence="1">
    <location>
        <begin position="195"/>
        <end position="230"/>
    </location>
</feature>
<dbReference type="SUPFAM" id="SSF53756">
    <property type="entry name" value="UDP-Glycosyltransferase/glycogen phosphorylase"/>
    <property type="match status" value="1"/>
</dbReference>
<gene>
    <name evidence="2" type="ORF">JOF39_002480</name>
</gene>
<evidence type="ECO:0000313" key="3">
    <source>
        <dbReference type="Proteomes" id="UP001195422"/>
    </source>
</evidence>
<protein>
    <submittedName>
        <fullName evidence="2">UDP-N-acetylglucosamine transferase subunit ALG13</fullName>
    </submittedName>
</protein>
<keyword evidence="2" id="KW-0808">Transferase</keyword>